<proteinExistence type="predicted"/>
<evidence type="ECO:0000256" key="1">
    <source>
        <dbReference type="SAM" id="SignalP"/>
    </source>
</evidence>
<feature type="chain" id="PRO_5005553201" evidence="1">
    <location>
        <begin position="20"/>
        <end position="70"/>
    </location>
</feature>
<organism evidence="2 3">
    <name type="scientific">Aspergillus nomiae NRRL (strain ATCC 15546 / NRRL 13137 / CBS 260.88 / M93)</name>
    <dbReference type="NCBI Taxonomy" id="1509407"/>
    <lineage>
        <taxon>Eukaryota</taxon>
        <taxon>Fungi</taxon>
        <taxon>Dikarya</taxon>
        <taxon>Ascomycota</taxon>
        <taxon>Pezizomycotina</taxon>
        <taxon>Eurotiomycetes</taxon>
        <taxon>Eurotiomycetidae</taxon>
        <taxon>Eurotiales</taxon>
        <taxon>Aspergillaceae</taxon>
        <taxon>Aspergillus</taxon>
        <taxon>Aspergillus subgen. Circumdati</taxon>
    </lineage>
</organism>
<sequence length="70" mass="7542">MQLLSAFITALALSTGVLAQGWHGCAPGYGCHSNEECRQQPDCQQLANGKLDKIYCGQANHPIACWAYTS</sequence>
<protein>
    <submittedName>
        <fullName evidence="2">Uncharacterized protein</fullName>
    </submittedName>
</protein>
<evidence type="ECO:0000313" key="2">
    <source>
        <dbReference type="EMBL" id="KNG87197.1"/>
    </source>
</evidence>
<comment type="caution">
    <text evidence="2">The sequence shown here is derived from an EMBL/GenBank/DDBJ whole genome shotgun (WGS) entry which is preliminary data.</text>
</comment>
<dbReference type="AlphaFoldDB" id="A0A0L1J632"/>
<feature type="signal peptide" evidence="1">
    <location>
        <begin position="1"/>
        <end position="19"/>
    </location>
</feature>
<evidence type="ECO:0000313" key="3">
    <source>
        <dbReference type="Proteomes" id="UP000037505"/>
    </source>
</evidence>
<name>A0A0L1J632_ASPN3</name>
<dbReference type="GeneID" id="26805580"/>
<dbReference type="Proteomes" id="UP000037505">
    <property type="component" value="Unassembled WGS sequence"/>
</dbReference>
<dbReference type="EMBL" id="JNOM01000089">
    <property type="protein sequence ID" value="KNG87197.1"/>
    <property type="molecule type" value="Genomic_DNA"/>
</dbReference>
<keyword evidence="1" id="KW-0732">Signal</keyword>
<keyword evidence="3" id="KW-1185">Reference proteome</keyword>
<reference evidence="2 3" key="1">
    <citation type="submission" date="2014-06" db="EMBL/GenBank/DDBJ databases">
        <title>The Genome of the Aflatoxigenic Filamentous Fungus Aspergillus nomius.</title>
        <authorList>
            <person name="Moore M.G."/>
            <person name="Shannon B.M."/>
            <person name="Brian M.M."/>
        </authorList>
    </citation>
    <scope>NUCLEOTIDE SEQUENCE [LARGE SCALE GENOMIC DNA]</scope>
    <source>
        <strain evidence="2 3">NRRL 13137</strain>
    </source>
</reference>
<dbReference type="OrthoDB" id="4505290at2759"/>
<accession>A0A0L1J632</accession>
<gene>
    <name evidence="2" type="ORF">ANOM_003776</name>
</gene>
<dbReference type="RefSeq" id="XP_015408120.1">
    <property type="nucleotide sequence ID" value="XM_015549033.1"/>
</dbReference>